<dbReference type="PANTHER" id="PTHR30572:SF4">
    <property type="entry name" value="ABC TRANSPORTER PERMEASE YTRF"/>
    <property type="match status" value="1"/>
</dbReference>
<keyword evidence="4 7" id="KW-1133">Transmembrane helix</keyword>
<evidence type="ECO:0000313" key="10">
    <source>
        <dbReference type="EMBL" id="MFC3147935.1"/>
    </source>
</evidence>
<feature type="domain" description="ABC3 transporter permease C-terminal" evidence="8">
    <location>
        <begin position="285"/>
        <end position="396"/>
    </location>
</feature>
<evidence type="ECO:0000256" key="5">
    <source>
        <dbReference type="ARBA" id="ARBA00023136"/>
    </source>
</evidence>
<gene>
    <name evidence="10" type="ORF">ACFOEN_09795</name>
</gene>
<feature type="domain" description="MacB-like periplasmic core" evidence="9">
    <location>
        <begin position="21"/>
        <end position="242"/>
    </location>
</feature>
<evidence type="ECO:0000256" key="3">
    <source>
        <dbReference type="ARBA" id="ARBA00022692"/>
    </source>
</evidence>
<dbReference type="EMBL" id="JBHRTI010000004">
    <property type="protein sequence ID" value="MFC3147935.1"/>
    <property type="molecule type" value="Genomic_DNA"/>
</dbReference>
<evidence type="ECO:0000256" key="1">
    <source>
        <dbReference type="ARBA" id="ARBA00004651"/>
    </source>
</evidence>
<evidence type="ECO:0000256" key="4">
    <source>
        <dbReference type="ARBA" id="ARBA00022989"/>
    </source>
</evidence>
<evidence type="ECO:0000259" key="9">
    <source>
        <dbReference type="Pfam" id="PF12704"/>
    </source>
</evidence>
<dbReference type="Pfam" id="PF12704">
    <property type="entry name" value="MacB_PCD"/>
    <property type="match status" value="1"/>
</dbReference>
<evidence type="ECO:0000256" key="7">
    <source>
        <dbReference type="SAM" id="Phobius"/>
    </source>
</evidence>
<evidence type="ECO:0000259" key="8">
    <source>
        <dbReference type="Pfam" id="PF02687"/>
    </source>
</evidence>
<organism evidence="10 11">
    <name type="scientific">Piscinibacterium candidicorallinum</name>
    <dbReference type="NCBI Taxonomy" id="1793872"/>
    <lineage>
        <taxon>Bacteria</taxon>
        <taxon>Pseudomonadati</taxon>
        <taxon>Pseudomonadota</taxon>
        <taxon>Betaproteobacteria</taxon>
        <taxon>Burkholderiales</taxon>
        <taxon>Piscinibacterium</taxon>
    </lineage>
</organism>
<dbReference type="Proteomes" id="UP001595556">
    <property type="component" value="Unassembled WGS sequence"/>
</dbReference>
<dbReference type="Pfam" id="PF02687">
    <property type="entry name" value="FtsX"/>
    <property type="match status" value="1"/>
</dbReference>
<evidence type="ECO:0000256" key="2">
    <source>
        <dbReference type="ARBA" id="ARBA00022475"/>
    </source>
</evidence>
<reference evidence="11" key="1">
    <citation type="journal article" date="2019" name="Int. J. Syst. Evol. Microbiol.">
        <title>The Global Catalogue of Microorganisms (GCM) 10K type strain sequencing project: providing services to taxonomists for standard genome sequencing and annotation.</title>
        <authorList>
            <consortium name="The Broad Institute Genomics Platform"/>
            <consortium name="The Broad Institute Genome Sequencing Center for Infectious Disease"/>
            <person name="Wu L."/>
            <person name="Ma J."/>
        </authorList>
    </citation>
    <scope>NUCLEOTIDE SEQUENCE [LARGE SCALE GENOMIC DNA]</scope>
    <source>
        <strain evidence="11">KCTC 52168</strain>
    </source>
</reference>
<feature type="transmembrane region" description="Helical" evidence="7">
    <location>
        <begin position="21"/>
        <end position="41"/>
    </location>
</feature>
<dbReference type="InterPro" id="IPR025857">
    <property type="entry name" value="MacB_PCD"/>
</dbReference>
<evidence type="ECO:0000256" key="6">
    <source>
        <dbReference type="ARBA" id="ARBA00038076"/>
    </source>
</evidence>
<proteinExistence type="inferred from homology"/>
<keyword evidence="5 7" id="KW-0472">Membrane</keyword>
<comment type="caution">
    <text evidence="10">The sequence shown here is derived from an EMBL/GenBank/DDBJ whole genome shotgun (WGS) entry which is preliminary data.</text>
</comment>
<feature type="transmembrane region" description="Helical" evidence="7">
    <location>
        <begin position="368"/>
        <end position="388"/>
    </location>
</feature>
<evidence type="ECO:0000313" key="11">
    <source>
        <dbReference type="Proteomes" id="UP001595556"/>
    </source>
</evidence>
<feature type="transmembrane region" description="Helical" evidence="7">
    <location>
        <begin position="327"/>
        <end position="356"/>
    </location>
</feature>
<feature type="transmembrane region" description="Helical" evidence="7">
    <location>
        <begin position="277"/>
        <end position="306"/>
    </location>
</feature>
<dbReference type="InterPro" id="IPR003838">
    <property type="entry name" value="ABC3_permease_C"/>
</dbReference>
<keyword evidence="2" id="KW-1003">Cell membrane</keyword>
<comment type="similarity">
    <text evidence="6">Belongs to the ABC-4 integral membrane protein family.</text>
</comment>
<dbReference type="InterPro" id="IPR050250">
    <property type="entry name" value="Macrolide_Exporter_MacB"/>
</dbReference>
<sequence length="405" mass="42859">MSFAQILVEAFRSLSANRLRTALTMLGIIIGIASVVLMLSVGDSVRKFIDKELSALGSNMLIVRPGTPTKDGGVRRRAGEAPALTIEDAAALNTLPTLKGAVPMMQGFHQINYGTDNSNTTVLGVVPEVFALRNWTIDSGAGISESDVRSAARVAVIGSKIASQYFYKTDPIGKLIRVDNQPYTVVGVMAGEGSAFDVNDIGDVIMVPITRHPIRMPLPRTVHYFVAQAKDAASLKEAQLDMADVLRDRHRITPGKEDNFVITNLASFAQAGANIGFALSIGLGLIGAISLIVGGIGIMNIMLVSVSERVREIGIRMAIGAKPRHVLTQFLAEAVVMCVVGGAIGTLIAAGGAAAVTATGKFDMVLGVSHVVTAVLFSTAVGLFFGFYPARRASRLLPIECLRQD</sequence>
<keyword evidence="3 7" id="KW-0812">Transmembrane</keyword>
<name>A0ABV7H727_9BURK</name>
<comment type="subcellular location">
    <subcellularLocation>
        <location evidence="1">Cell membrane</location>
        <topology evidence="1">Multi-pass membrane protein</topology>
    </subcellularLocation>
</comment>
<accession>A0ABV7H727</accession>
<protein>
    <submittedName>
        <fullName evidence="10">ABC transporter permease</fullName>
    </submittedName>
</protein>
<dbReference type="RefSeq" id="WP_377303431.1">
    <property type="nucleotide sequence ID" value="NZ_CP180191.1"/>
</dbReference>
<keyword evidence="11" id="KW-1185">Reference proteome</keyword>
<dbReference type="PANTHER" id="PTHR30572">
    <property type="entry name" value="MEMBRANE COMPONENT OF TRANSPORTER-RELATED"/>
    <property type="match status" value="1"/>
</dbReference>